<evidence type="ECO:0000256" key="1">
    <source>
        <dbReference type="SAM" id="MobiDB-lite"/>
    </source>
</evidence>
<evidence type="ECO:0000313" key="3">
    <source>
        <dbReference type="Proteomes" id="UP000431401"/>
    </source>
</evidence>
<organism evidence="2 3">
    <name type="scientific">Nocardia aurantia</name>
    <dbReference type="NCBI Taxonomy" id="2585199"/>
    <lineage>
        <taxon>Bacteria</taxon>
        <taxon>Bacillati</taxon>
        <taxon>Actinomycetota</taxon>
        <taxon>Actinomycetes</taxon>
        <taxon>Mycobacteriales</taxon>
        <taxon>Nocardiaceae</taxon>
        <taxon>Nocardia</taxon>
    </lineage>
</organism>
<sequence>MTRLLGPGPNGQSNNENWNEFPTGDGGDSDGRN</sequence>
<feature type="compositionally biased region" description="Polar residues" evidence="1">
    <location>
        <begin position="10"/>
        <end position="20"/>
    </location>
</feature>
<name>A0A7K0DWR9_9NOCA</name>
<protein>
    <submittedName>
        <fullName evidence="2">Uncharacterized protein</fullName>
    </submittedName>
</protein>
<dbReference type="Proteomes" id="UP000431401">
    <property type="component" value="Unassembled WGS sequence"/>
</dbReference>
<dbReference type="AlphaFoldDB" id="A0A7K0DWR9"/>
<reference evidence="2 3" key="1">
    <citation type="submission" date="2019-10" db="EMBL/GenBank/DDBJ databases">
        <title>Nocardia macrotermitis sp. nov. and Nocardia aurantia sp. nov., isolated from the gut of fungus growing-termite Macrotermes natalensis.</title>
        <authorList>
            <person name="Benndorf R."/>
            <person name="Schwitalla J."/>
            <person name="Martin K."/>
            <person name="De Beer W."/>
            <person name="Kaster A.-K."/>
            <person name="Vollmers J."/>
            <person name="Poulsen M."/>
            <person name="Beemelmanns C."/>
        </authorList>
    </citation>
    <scope>NUCLEOTIDE SEQUENCE [LARGE SCALE GENOMIC DNA]</scope>
    <source>
        <strain evidence="2 3">RB56</strain>
    </source>
</reference>
<feature type="region of interest" description="Disordered" evidence="1">
    <location>
        <begin position="1"/>
        <end position="33"/>
    </location>
</feature>
<gene>
    <name evidence="2" type="ORF">NRB56_58190</name>
</gene>
<accession>A0A7K0DWR9</accession>
<comment type="caution">
    <text evidence="2">The sequence shown here is derived from an EMBL/GenBank/DDBJ whole genome shotgun (WGS) entry which is preliminary data.</text>
</comment>
<evidence type="ECO:0000313" key="2">
    <source>
        <dbReference type="EMBL" id="MQY30221.1"/>
    </source>
</evidence>
<dbReference type="EMBL" id="WEGI01000013">
    <property type="protein sequence ID" value="MQY30221.1"/>
    <property type="molecule type" value="Genomic_DNA"/>
</dbReference>
<keyword evidence="3" id="KW-1185">Reference proteome</keyword>
<proteinExistence type="predicted"/>